<keyword evidence="5 8" id="KW-0812">Transmembrane</keyword>
<dbReference type="NCBIfam" id="TIGR00711">
    <property type="entry name" value="efflux_EmrB"/>
    <property type="match status" value="1"/>
</dbReference>
<feature type="transmembrane region" description="Helical" evidence="8">
    <location>
        <begin position="173"/>
        <end position="196"/>
    </location>
</feature>
<feature type="transmembrane region" description="Helical" evidence="8">
    <location>
        <begin position="20"/>
        <end position="39"/>
    </location>
</feature>
<feature type="transmembrane region" description="Helical" evidence="8">
    <location>
        <begin position="375"/>
        <end position="395"/>
    </location>
</feature>
<feature type="transmembrane region" description="Helical" evidence="8">
    <location>
        <begin position="238"/>
        <end position="261"/>
    </location>
</feature>
<feature type="transmembrane region" description="Helical" evidence="8">
    <location>
        <begin position="316"/>
        <end position="334"/>
    </location>
</feature>
<keyword evidence="7 8" id="KW-0472">Membrane</keyword>
<feature type="transmembrane region" description="Helical" evidence="8">
    <location>
        <begin position="87"/>
        <end position="106"/>
    </location>
</feature>
<proteinExistence type="inferred from homology"/>
<dbReference type="CDD" id="cd17503">
    <property type="entry name" value="MFS_LmrB_MDR_like"/>
    <property type="match status" value="1"/>
</dbReference>
<feature type="transmembrane region" description="Helical" evidence="8">
    <location>
        <begin position="282"/>
        <end position="304"/>
    </location>
</feature>
<evidence type="ECO:0000256" key="5">
    <source>
        <dbReference type="ARBA" id="ARBA00022692"/>
    </source>
</evidence>
<keyword evidence="4" id="KW-1003">Cell membrane</keyword>
<comment type="similarity">
    <text evidence="2">Belongs to the major facilitator superfamily. EmrB family.</text>
</comment>
<keyword evidence="6 8" id="KW-1133">Transmembrane helix</keyword>
<feature type="domain" description="Major facilitator superfamily (MFS) profile" evidence="9">
    <location>
        <begin position="21"/>
        <end position="521"/>
    </location>
</feature>
<dbReference type="Proteomes" id="UP001379533">
    <property type="component" value="Chromosome"/>
</dbReference>
<dbReference type="PROSITE" id="PS50850">
    <property type="entry name" value="MFS"/>
    <property type="match status" value="1"/>
</dbReference>
<sequence length="527" mass="56904">MSQARAVPDEGWHPGHNPILIALTVTMATFMEVLDTSIANVSLPHMAGNLSVSQSQSTWVLTAYLVSNAVILPISGWISNRIGRKRFYMSCVALFTISSFLCGIAPNLGSLIFFRVLQGIGGGGLGPSEQSILADTFPRAKHGMAFAIYGMAVVLAPAIGPTLGGYITDNYSWRWIFFINVPVGILSMILTNRMVVDPPWLAQRKSNAVPIDIAGLTLIAVGLGSLEVVLDKGQEEDWFHSPFISGFAVLSAVALVALLFWELKTKHPIIDVRLFKDRTFAVANGMMFVLGIALFASTLVLPQFTQLLLGYSAQQAGMALSPGAVLVILLMPFVGRIVSKTDARKMIAFGFFSLSMAMFYMAHRLSLGIDFKHATLFRVYQAFGLAFLFVPINTLSFSSVPPEKSNAAAGLINLSRNMGGDVGIALVTTLLARRAQVHQSELTTHTTLFDAPFRDRLAGITAALQAAGTSAADASLKAYRAMYSMVLGQAQTLAYIDVMFILACGTMLMVPLTYFMKRARGPAAMGH</sequence>
<evidence type="ECO:0000256" key="3">
    <source>
        <dbReference type="ARBA" id="ARBA00022448"/>
    </source>
</evidence>
<evidence type="ECO:0000313" key="11">
    <source>
        <dbReference type="Proteomes" id="UP001379533"/>
    </source>
</evidence>
<dbReference type="InterPro" id="IPR020846">
    <property type="entry name" value="MFS_dom"/>
</dbReference>
<evidence type="ECO:0000256" key="6">
    <source>
        <dbReference type="ARBA" id="ARBA00022989"/>
    </source>
</evidence>
<protein>
    <submittedName>
        <fullName evidence="10">DHA2 family efflux MFS transporter permease subunit</fullName>
    </submittedName>
</protein>
<evidence type="ECO:0000256" key="1">
    <source>
        <dbReference type="ARBA" id="ARBA00004651"/>
    </source>
</evidence>
<feature type="transmembrane region" description="Helical" evidence="8">
    <location>
        <begin position="492"/>
        <end position="516"/>
    </location>
</feature>
<gene>
    <name evidence="10" type="ORF">LZC95_13765</name>
</gene>
<accession>A0ABZ2KNI4</accession>
<feature type="transmembrane region" description="Helical" evidence="8">
    <location>
        <begin position="346"/>
        <end position="363"/>
    </location>
</feature>
<dbReference type="InterPro" id="IPR036259">
    <property type="entry name" value="MFS_trans_sf"/>
</dbReference>
<dbReference type="PANTHER" id="PTHR42718">
    <property type="entry name" value="MAJOR FACILITATOR SUPERFAMILY MULTIDRUG TRANSPORTER MFSC"/>
    <property type="match status" value="1"/>
</dbReference>
<keyword evidence="11" id="KW-1185">Reference proteome</keyword>
<feature type="transmembrane region" description="Helical" evidence="8">
    <location>
        <begin position="59"/>
        <end position="78"/>
    </location>
</feature>
<dbReference type="Gene3D" id="1.20.1720.10">
    <property type="entry name" value="Multidrug resistance protein D"/>
    <property type="match status" value="1"/>
</dbReference>
<evidence type="ECO:0000256" key="2">
    <source>
        <dbReference type="ARBA" id="ARBA00008537"/>
    </source>
</evidence>
<name>A0ABZ2KNI4_9BACT</name>
<keyword evidence="3" id="KW-0813">Transport</keyword>
<evidence type="ECO:0000256" key="4">
    <source>
        <dbReference type="ARBA" id="ARBA00022475"/>
    </source>
</evidence>
<evidence type="ECO:0000259" key="9">
    <source>
        <dbReference type="PROSITE" id="PS50850"/>
    </source>
</evidence>
<feature type="transmembrane region" description="Helical" evidence="8">
    <location>
        <begin position="146"/>
        <end position="167"/>
    </location>
</feature>
<dbReference type="Gene3D" id="1.20.1250.20">
    <property type="entry name" value="MFS general substrate transporter like domains"/>
    <property type="match status" value="1"/>
</dbReference>
<organism evidence="10 11">
    <name type="scientific">Pendulispora brunnea</name>
    <dbReference type="NCBI Taxonomy" id="2905690"/>
    <lineage>
        <taxon>Bacteria</taxon>
        <taxon>Pseudomonadati</taxon>
        <taxon>Myxococcota</taxon>
        <taxon>Myxococcia</taxon>
        <taxon>Myxococcales</taxon>
        <taxon>Sorangiineae</taxon>
        <taxon>Pendulisporaceae</taxon>
        <taxon>Pendulispora</taxon>
    </lineage>
</organism>
<dbReference type="InterPro" id="IPR004638">
    <property type="entry name" value="EmrB-like"/>
</dbReference>
<dbReference type="InterPro" id="IPR011701">
    <property type="entry name" value="MFS"/>
</dbReference>
<dbReference type="Pfam" id="PF07690">
    <property type="entry name" value="MFS_1"/>
    <property type="match status" value="1"/>
</dbReference>
<evidence type="ECO:0000256" key="7">
    <source>
        <dbReference type="ARBA" id="ARBA00023136"/>
    </source>
</evidence>
<comment type="subcellular location">
    <subcellularLocation>
        <location evidence="1">Cell membrane</location>
        <topology evidence="1">Multi-pass membrane protein</topology>
    </subcellularLocation>
</comment>
<dbReference type="PRINTS" id="PR01036">
    <property type="entry name" value="TCRTETB"/>
</dbReference>
<dbReference type="RefSeq" id="WP_394848514.1">
    <property type="nucleotide sequence ID" value="NZ_CP089982.1"/>
</dbReference>
<reference evidence="10 11" key="1">
    <citation type="submission" date="2021-12" db="EMBL/GenBank/DDBJ databases">
        <title>Discovery of the Pendulisporaceae a myxobacterial family with distinct sporulation behavior and unique specialized metabolism.</title>
        <authorList>
            <person name="Garcia R."/>
            <person name="Popoff A."/>
            <person name="Bader C.D."/>
            <person name="Loehr J."/>
            <person name="Walesch S."/>
            <person name="Walt C."/>
            <person name="Boldt J."/>
            <person name="Bunk B."/>
            <person name="Haeckl F.J.F.P.J."/>
            <person name="Gunesch A.P."/>
            <person name="Birkelbach J."/>
            <person name="Nuebel U."/>
            <person name="Pietschmann T."/>
            <person name="Bach T."/>
            <person name="Mueller R."/>
        </authorList>
    </citation>
    <scope>NUCLEOTIDE SEQUENCE [LARGE SCALE GENOMIC DNA]</scope>
    <source>
        <strain evidence="10 11">MSr12523</strain>
    </source>
</reference>
<evidence type="ECO:0000256" key="8">
    <source>
        <dbReference type="SAM" id="Phobius"/>
    </source>
</evidence>
<dbReference type="SUPFAM" id="SSF103473">
    <property type="entry name" value="MFS general substrate transporter"/>
    <property type="match status" value="1"/>
</dbReference>
<dbReference type="EMBL" id="CP089982">
    <property type="protein sequence ID" value="WXA97896.1"/>
    <property type="molecule type" value="Genomic_DNA"/>
</dbReference>
<dbReference type="PANTHER" id="PTHR42718:SF9">
    <property type="entry name" value="MAJOR FACILITATOR SUPERFAMILY MULTIDRUG TRANSPORTER MFSC"/>
    <property type="match status" value="1"/>
</dbReference>
<evidence type="ECO:0000313" key="10">
    <source>
        <dbReference type="EMBL" id="WXA97896.1"/>
    </source>
</evidence>